<dbReference type="KEGG" id="crq:GCK72_001007"/>
<dbReference type="GeneID" id="78773216"/>
<organism evidence="2 3">
    <name type="scientific">Caenorhabditis remanei</name>
    <name type="common">Caenorhabditis vulgaris</name>
    <dbReference type="NCBI Taxonomy" id="31234"/>
    <lineage>
        <taxon>Eukaryota</taxon>
        <taxon>Metazoa</taxon>
        <taxon>Ecdysozoa</taxon>
        <taxon>Nematoda</taxon>
        <taxon>Chromadorea</taxon>
        <taxon>Rhabditida</taxon>
        <taxon>Rhabditina</taxon>
        <taxon>Rhabditomorpha</taxon>
        <taxon>Rhabditoidea</taxon>
        <taxon>Rhabditidae</taxon>
        <taxon>Peloderinae</taxon>
        <taxon>Caenorhabditis</taxon>
    </lineage>
</organism>
<dbReference type="AlphaFoldDB" id="A0A6A5HSL0"/>
<dbReference type="EMBL" id="WUAV01000001">
    <property type="protein sequence ID" value="KAF1769193.1"/>
    <property type="molecule type" value="Genomic_DNA"/>
</dbReference>
<feature type="compositionally biased region" description="Polar residues" evidence="1">
    <location>
        <begin position="43"/>
        <end position="56"/>
    </location>
</feature>
<gene>
    <name evidence="2" type="ORF">GCK72_001007</name>
</gene>
<feature type="region of interest" description="Disordered" evidence="1">
    <location>
        <begin position="37"/>
        <end position="73"/>
    </location>
</feature>
<evidence type="ECO:0000256" key="1">
    <source>
        <dbReference type="SAM" id="MobiDB-lite"/>
    </source>
</evidence>
<sequence>MLQTVDNFIRASKLKNIVTFLAKNSVKCEYRSLDMPKRAADQPGTSTSRNNQQTYDQLPLGGFSATSGQPAPKRKDVDIKQVLIVRIGVEITDPVLVVGVLSVSLGNGCFVGRAGCGGIGAAYAVYLGGGGIPFGLIGVGTIYWTL</sequence>
<dbReference type="RefSeq" id="XP_053591446.1">
    <property type="nucleotide sequence ID" value="XM_053722801.1"/>
</dbReference>
<accession>A0A6A5HSL0</accession>
<protein>
    <submittedName>
        <fullName evidence="2">Uncharacterized protein</fullName>
    </submittedName>
</protein>
<evidence type="ECO:0000313" key="3">
    <source>
        <dbReference type="Proteomes" id="UP000483820"/>
    </source>
</evidence>
<name>A0A6A5HSL0_CAERE</name>
<reference evidence="2 3" key="1">
    <citation type="submission" date="2019-12" db="EMBL/GenBank/DDBJ databases">
        <title>Chromosome-level assembly of the Caenorhabditis remanei genome.</title>
        <authorList>
            <person name="Teterina A.A."/>
            <person name="Willis J.H."/>
            <person name="Phillips P.C."/>
        </authorList>
    </citation>
    <scope>NUCLEOTIDE SEQUENCE [LARGE SCALE GENOMIC DNA]</scope>
    <source>
        <strain evidence="2 3">PX506</strain>
        <tissue evidence="2">Whole organism</tissue>
    </source>
</reference>
<dbReference type="Proteomes" id="UP000483820">
    <property type="component" value="Chromosome I"/>
</dbReference>
<evidence type="ECO:0000313" key="2">
    <source>
        <dbReference type="EMBL" id="KAF1769193.1"/>
    </source>
</evidence>
<dbReference type="CTD" id="78773216"/>
<proteinExistence type="predicted"/>
<comment type="caution">
    <text evidence="2">The sequence shown here is derived from an EMBL/GenBank/DDBJ whole genome shotgun (WGS) entry which is preliminary data.</text>
</comment>